<dbReference type="STRING" id="1650663.GCA_001486665_01403"/>
<sequence length="217" mass="23294">MKTVQKRLLRRYLLLCIGLVIMAFGVAFSIKGGLGTSPISSLPYVLSLFTPLTVGTATIAMHITLILLQILLLRRNYELIQLIQLPVALVFGTLTDGAVWAIQGIAVQGYAARWLVCAVGILLVGVGVSFEVTAGVVTLAGEGMVLAVCRAFGTPFPKTKVGFDVTLVVIASVLSLLFLHRLEGVREGTVAAAILVGMVAKQVNRPMQRFSRRFLEA</sequence>
<dbReference type="PANTHER" id="PTHR40078:SF1">
    <property type="entry name" value="INTEGRAL MEMBRANE PROTEIN"/>
    <property type="match status" value="1"/>
</dbReference>
<protein>
    <submittedName>
        <fullName evidence="2">Putative membrane protein YczE</fullName>
    </submittedName>
</protein>
<feature type="transmembrane region" description="Helical" evidence="1">
    <location>
        <begin position="161"/>
        <end position="179"/>
    </location>
</feature>
<dbReference type="PANTHER" id="PTHR40078">
    <property type="entry name" value="INTEGRAL MEMBRANE PROTEIN-RELATED"/>
    <property type="match status" value="1"/>
</dbReference>
<feature type="transmembrane region" description="Helical" evidence="1">
    <location>
        <begin position="112"/>
        <end position="140"/>
    </location>
</feature>
<reference evidence="2 3" key="1">
    <citation type="submission" date="2019-03" db="EMBL/GenBank/DDBJ databases">
        <title>Genomic Encyclopedia of Type Strains, Phase IV (KMG-IV): sequencing the most valuable type-strain genomes for metagenomic binning, comparative biology and taxonomic classification.</title>
        <authorList>
            <person name="Goeker M."/>
        </authorList>
    </citation>
    <scope>NUCLEOTIDE SEQUENCE [LARGE SCALE GENOMIC DNA]</scope>
    <source>
        <strain evidence="2 3">DSM 100451</strain>
    </source>
</reference>
<keyword evidence="1" id="KW-0472">Membrane</keyword>
<organism evidence="2 3">
    <name type="scientific">Allofournierella massiliensis</name>
    <dbReference type="NCBI Taxonomy" id="1650663"/>
    <lineage>
        <taxon>Bacteria</taxon>
        <taxon>Bacillati</taxon>
        <taxon>Bacillota</taxon>
        <taxon>Clostridia</taxon>
        <taxon>Eubacteriales</taxon>
        <taxon>Oscillospiraceae</taxon>
        <taxon>Allofournierella</taxon>
    </lineage>
</organism>
<accession>A0A4R1QLD6</accession>
<gene>
    <name evidence="2" type="ORF">EDD77_12848</name>
</gene>
<dbReference type="RefSeq" id="WP_058963850.1">
    <property type="nucleotide sequence ID" value="NZ_CABKVM010000015.1"/>
</dbReference>
<dbReference type="Pfam" id="PF19700">
    <property type="entry name" value="DUF6198"/>
    <property type="match status" value="1"/>
</dbReference>
<keyword evidence="1" id="KW-1133">Transmembrane helix</keyword>
<comment type="caution">
    <text evidence="2">The sequence shown here is derived from an EMBL/GenBank/DDBJ whole genome shotgun (WGS) entry which is preliminary data.</text>
</comment>
<dbReference type="EMBL" id="SLUM01000028">
    <property type="protein sequence ID" value="TCL53723.1"/>
    <property type="molecule type" value="Genomic_DNA"/>
</dbReference>
<evidence type="ECO:0000256" key="1">
    <source>
        <dbReference type="SAM" id="Phobius"/>
    </source>
</evidence>
<dbReference type="OrthoDB" id="87655at2"/>
<evidence type="ECO:0000313" key="2">
    <source>
        <dbReference type="EMBL" id="TCL53723.1"/>
    </source>
</evidence>
<evidence type="ECO:0000313" key="3">
    <source>
        <dbReference type="Proteomes" id="UP000295184"/>
    </source>
</evidence>
<feature type="transmembrane region" description="Helical" evidence="1">
    <location>
        <begin position="42"/>
        <end position="73"/>
    </location>
</feature>
<proteinExistence type="predicted"/>
<feature type="transmembrane region" description="Helical" evidence="1">
    <location>
        <begin position="12"/>
        <end position="30"/>
    </location>
</feature>
<dbReference type="AlphaFoldDB" id="A0A4R1QLD6"/>
<dbReference type="Proteomes" id="UP000295184">
    <property type="component" value="Unassembled WGS sequence"/>
</dbReference>
<name>A0A4R1QLD6_9FIRM</name>
<keyword evidence="1" id="KW-0812">Transmembrane</keyword>
<dbReference type="InterPro" id="IPR038750">
    <property type="entry name" value="YczE/YyaS-like"/>
</dbReference>